<dbReference type="GO" id="GO:0000155">
    <property type="term" value="F:phosphorelay sensor kinase activity"/>
    <property type="evidence" value="ECO:0007669"/>
    <property type="project" value="InterPro"/>
</dbReference>
<dbReference type="SUPFAM" id="SSF47384">
    <property type="entry name" value="Homodimeric domain of signal transducing histidine kinase"/>
    <property type="match status" value="1"/>
</dbReference>
<comment type="catalytic activity">
    <reaction evidence="1">
        <text>ATP + protein L-histidine = ADP + protein N-phospho-L-histidine.</text>
        <dbReference type="EC" id="2.7.13.3"/>
    </reaction>
</comment>
<dbReference type="InterPro" id="IPR000014">
    <property type="entry name" value="PAS"/>
</dbReference>
<dbReference type="Pfam" id="PF00989">
    <property type="entry name" value="PAS"/>
    <property type="match status" value="1"/>
</dbReference>
<dbReference type="EC" id="2.7.13.3" evidence="2"/>
<evidence type="ECO:0000259" key="11">
    <source>
        <dbReference type="PROSITE" id="PS50110"/>
    </source>
</evidence>
<dbReference type="PROSITE" id="PS50112">
    <property type="entry name" value="PAS"/>
    <property type="match status" value="1"/>
</dbReference>
<feature type="domain" description="PAS" evidence="12">
    <location>
        <begin position="438"/>
        <end position="483"/>
    </location>
</feature>
<dbReference type="Pfam" id="PF02518">
    <property type="entry name" value="HATPase_c"/>
    <property type="match status" value="1"/>
</dbReference>
<evidence type="ECO:0000256" key="3">
    <source>
        <dbReference type="ARBA" id="ARBA00022553"/>
    </source>
</evidence>
<dbReference type="SMART" id="SM00065">
    <property type="entry name" value="GAF"/>
    <property type="match status" value="1"/>
</dbReference>
<dbReference type="SMART" id="SM00448">
    <property type="entry name" value="REC"/>
    <property type="match status" value="2"/>
</dbReference>
<keyword evidence="5" id="KW-0547">Nucleotide-binding</keyword>
<dbReference type="Proteomes" id="UP000657177">
    <property type="component" value="Unassembled WGS sequence"/>
</dbReference>
<evidence type="ECO:0000256" key="7">
    <source>
        <dbReference type="ARBA" id="ARBA00022840"/>
    </source>
</evidence>
<dbReference type="PANTHER" id="PTHR43065">
    <property type="entry name" value="SENSOR HISTIDINE KINASE"/>
    <property type="match status" value="1"/>
</dbReference>
<proteinExistence type="predicted"/>
<keyword evidence="15" id="KW-1185">Reference proteome</keyword>
<dbReference type="GO" id="GO:0005524">
    <property type="term" value="F:ATP binding"/>
    <property type="evidence" value="ECO:0007669"/>
    <property type="project" value="UniProtKB-KW"/>
</dbReference>
<dbReference type="RefSeq" id="WP_181339434.1">
    <property type="nucleotide sequence ID" value="NZ_JAAKDE010000010.1"/>
</dbReference>
<dbReference type="PROSITE" id="PS50110">
    <property type="entry name" value="RESPONSE_REGULATORY"/>
    <property type="match status" value="2"/>
</dbReference>
<protein>
    <recommendedName>
        <fullName evidence="2">histidine kinase</fullName>
        <ecNumber evidence="2">2.7.13.3</ecNumber>
    </recommendedName>
</protein>
<dbReference type="AlphaFoldDB" id="A0A8J6I2C0"/>
<keyword evidence="4" id="KW-0808">Transferase</keyword>
<dbReference type="InterPro" id="IPR036890">
    <property type="entry name" value="HATPase_C_sf"/>
</dbReference>
<sequence length="931" mass="103743">MATILIIEDHALSRQMLNTWLGYTGHSILKAGSGEEALAIARLKVPDLIISDIVMPGMDGFELVRRLRRENRLRKIPVIFYTATYRQPQVIHLRELNETCQAIPKASEPSALLEAINKVLGPPPLNIPQAATEEAAATADSVQTIFRQSAGLRLAILMELSYNLVSERNPAVLLEAFCRGARGFIDCQSALLAIEDEKTKSRYFWDKQQGKEAENVGQLIPPPVIIRQVIRERQPFRWPRNEKAPNGHQGQKLSAYRSLLVVPVATPNKVYGWVALGNKEHGGYFTEEDAEMIMCLSKQVALAYENLLLMQKLQENEKRLRLVLSTTGLCTWTWDLDSDQFTCWLDGHNQEPVALTSSEFFAAIDPRDRAEVYNRLKRAIRLGHDFEVEYRTNCHGQQHWNLSKGLVNRVGKDTTEVIGINLDITERKRMEEEALASERELLKITLNSLEEGVIATDQNGRVMLLNCAARKMIGCSEEEAYNQPLSHLLTVCDEKTGEKFETFPPEANHPDLVLITRNMGKIPITLQNSPIKLLNGKEIGMVTVFQDITEKRQAERELIKSAKLESLGVLAAGIAHDFNNILAAIISNLQLATVQYAKQIDISSTLAQTVEISYKASALTKQLLTFAKGGAPVKKNAPLDRLIRETTEFVLRGSNIKVEYQIPSDLWPVAIDVGQISQVIHNLVLNAKQAMQHGGIITISVHNVEIGANQKQKLKPGNYVQITITDQGVGIKPEILGKIFDPFFTTKPSGNGLGLATAFSIIRQHDGVIEVESEVEVGSTFRIYLPASTQAAERETEEHETTVPGERLRILLMDDEELICRAVAELLTNFGHEIVTTHNGEETIKAYQEAKLENNPFDVVILDLTIPGGIGGKEVITRLRSFDPQIKAIVCSGYASDPIMADYQKHGFSGVVSKPYRIDELLAVLRQVTVD</sequence>
<keyword evidence="6" id="KW-0418">Kinase</keyword>
<dbReference type="InterPro" id="IPR001789">
    <property type="entry name" value="Sig_transdc_resp-reg_receiver"/>
</dbReference>
<dbReference type="PRINTS" id="PR00344">
    <property type="entry name" value="BCTRLSENSOR"/>
</dbReference>
<keyword evidence="3 9" id="KW-0597">Phosphoprotein</keyword>
<dbReference type="EMBL" id="JAAKDE010000010">
    <property type="protein sequence ID" value="MBA2132982.1"/>
    <property type="molecule type" value="Genomic_DNA"/>
</dbReference>
<dbReference type="InterPro" id="IPR011006">
    <property type="entry name" value="CheY-like_superfamily"/>
</dbReference>
<dbReference type="InterPro" id="IPR005467">
    <property type="entry name" value="His_kinase_dom"/>
</dbReference>
<dbReference type="CDD" id="cd00130">
    <property type="entry name" value="PAS"/>
    <property type="match status" value="1"/>
</dbReference>
<dbReference type="Gene3D" id="3.40.50.2300">
    <property type="match status" value="2"/>
</dbReference>
<evidence type="ECO:0000256" key="4">
    <source>
        <dbReference type="ARBA" id="ARBA00022679"/>
    </source>
</evidence>
<dbReference type="SUPFAM" id="SSF52172">
    <property type="entry name" value="CheY-like"/>
    <property type="match status" value="2"/>
</dbReference>
<gene>
    <name evidence="14" type="ORF">G5B42_05415</name>
</gene>
<evidence type="ECO:0000256" key="2">
    <source>
        <dbReference type="ARBA" id="ARBA00012438"/>
    </source>
</evidence>
<dbReference type="NCBIfam" id="TIGR00229">
    <property type="entry name" value="sensory_box"/>
    <property type="match status" value="1"/>
</dbReference>
<feature type="domain" description="PAC" evidence="13">
    <location>
        <begin position="384"/>
        <end position="436"/>
    </location>
</feature>
<organism evidence="14 15">
    <name type="scientific">Capillibacterium thermochitinicola</name>
    <dbReference type="NCBI Taxonomy" id="2699427"/>
    <lineage>
        <taxon>Bacteria</taxon>
        <taxon>Bacillati</taxon>
        <taxon>Bacillota</taxon>
        <taxon>Capillibacterium</taxon>
    </lineage>
</organism>
<dbReference type="InterPro" id="IPR003661">
    <property type="entry name" value="HisK_dim/P_dom"/>
</dbReference>
<evidence type="ECO:0000259" key="13">
    <source>
        <dbReference type="PROSITE" id="PS50113"/>
    </source>
</evidence>
<keyword evidence="8" id="KW-0902">Two-component regulatory system</keyword>
<evidence type="ECO:0000313" key="14">
    <source>
        <dbReference type="EMBL" id="MBA2132982.1"/>
    </source>
</evidence>
<dbReference type="InterPro" id="IPR004358">
    <property type="entry name" value="Sig_transdc_His_kin-like_C"/>
</dbReference>
<dbReference type="SUPFAM" id="SSF55781">
    <property type="entry name" value="GAF domain-like"/>
    <property type="match status" value="1"/>
</dbReference>
<evidence type="ECO:0000259" key="10">
    <source>
        <dbReference type="PROSITE" id="PS50109"/>
    </source>
</evidence>
<reference evidence="14" key="1">
    <citation type="submission" date="2020-06" db="EMBL/GenBank/DDBJ databases">
        <title>Novel chitinolytic bacterium.</title>
        <authorList>
            <person name="Ungkulpasvich U."/>
            <person name="Kosugi A."/>
            <person name="Uke A."/>
        </authorList>
    </citation>
    <scope>NUCLEOTIDE SEQUENCE</scope>
    <source>
        <strain evidence="14">UUS1-1</strain>
    </source>
</reference>
<dbReference type="Gene3D" id="1.10.287.130">
    <property type="match status" value="1"/>
</dbReference>
<feature type="domain" description="Response regulatory" evidence="11">
    <location>
        <begin position="3"/>
        <end position="120"/>
    </location>
</feature>
<feature type="modified residue" description="4-aspartylphosphate" evidence="9">
    <location>
        <position position="863"/>
    </location>
</feature>
<dbReference type="InterPro" id="IPR003594">
    <property type="entry name" value="HATPase_dom"/>
</dbReference>
<evidence type="ECO:0000256" key="1">
    <source>
        <dbReference type="ARBA" id="ARBA00000085"/>
    </source>
</evidence>
<accession>A0A8J6I2C0</accession>
<dbReference type="Pfam" id="PF00072">
    <property type="entry name" value="Response_reg"/>
    <property type="match status" value="2"/>
</dbReference>
<dbReference type="CDD" id="cd00082">
    <property type="entry name" value="HisKA"/>
    <property type="match status" value="1"/>
</dbReference>
<keyword evidence="7" id="KW-0067">ATP-binding</keyword>
<evidence type="ECO:0000259" key="12">
    <source>
        <dbReference type="PROSITE" id="PS50112"/>
    </source>
</evidence>
<dbReference type="InterPro" id="IPR013767">
    <property type="entry name" value="PAS_fold"/>
</dbReference>
<dbReference type="CDD" id="cd00156">
    <property type="entry name" value="REC"/>
    <property type="match status" value="1"/>
</dbReference>
<feature type="domain" description="Response regulatory" evidence="11">
    <location>
        <begin position="809"/>
        <end position="929"/>
    </location>
</feature>
<dbReference type="InterPro" id="IPR029016">
    <property type="entry name" value="GAF-like_dom_sf"/>
</dbReference>
<dbReference type="GO" id="GO:0006355">
    <property type="term" value="P:regulation of DNA-templated transcription"/>
    <property type="evidence" value="ECO:0007669"/>
    <property type="project" value="InterPro"/>
</dbReference>
<evidence type="ECO:0000313" key="15">
    <source>
        <dbReference type="Proteomes" id="UP000657177"/>
    </source>
</evidence>
<dbReference type="Gene3D" id="3.30.450.40">
    <property type="match status" value="1"/>
</dbReference>
<evidence type="ECO:0000256" key="6">
    <source>
        <dbReference type="ARBA" id="ARBA00022777"/>
    </source>
</evidence>
<dbReference type="InterPro" id="IPR036097">
    <property type="entry name" value="HisK_dim/P_sf"/>
</dbReference>
<feature type="domain" description="PAC" evidence="13">
    <location>
        <begin position="508"/>
        <end position="560"/>
    </location>
</feature>
<dbReference type="PROSITE" id="PS50109">
    <property type="entry name" value="HIS_KIN"/>
    <property type="match status" value="1"/>
</dbReference>
<dbReference type="PROSITE" id="PS50113">
    <property type="entry name" value="PAC"/>
    <property type="match status" value="2"/>
</dbReference>
<feature type="domain" description="Histidine kinase" evidence="10">
    <location>
        <begin position="573"/>
        <end position="789"/>
    </location>
</feature>
<dbReference type="Pfam" id="PF13185">
    <property type="entry name" value="GAF_2"/>
    <property type="match status" value="1"/>
</dbReference>
<dbReference type="InterPro" id="IPR035965">
    <property type="entry name" value="PAS-like_dom_sf"/>
</dbReference>
<dbReference type="InterPro" id="IPR003018">
    <property type="entry name" value="GAF"/>
</dbReference>
<evidence type="ECO:0000256" key="9">
    <source>
        <dbReference type="PROSITE-ProRule" id="PRU00169"/>
    </source>
</evidence>
<dbReference type="PANTHER" id="PTHR43065:SF42">
    <property type="entry name" value="TWO-COMPONENT SENSOR PPRA"/>
    <property type="match status" value="1"/>
</dbReference>
<dbReference type="SMART" id="SM00387">
    <property type="entry name" value="HATPase_c"/>
    <property type="match status" value="1"/>
</dbReference>
<dbReference type="InterPro" id="IPR000700">
    <property type="entry name" value="PAS-assoc_C"/>
</dbReference>
<evidence type="ECO:0000256" key="8">
    <source>
        <dbReference type="ARBA" id="ARBA00023012"/>
    </source>
</evidence>
<dbReference type="Gene3D" id="3.30.565.10">
    <property type="entry name" value="Histidine kinase-like ATPase, C-terminal domain"/>
    <property type="match status" value="1"/>
</dbReference>
<comment type="caution">
    <text evidence="14">The sequence shown here is derived from an EMBL/GenBank/DDBJ whole genome shotgun (WGS) entry which is preliminary data.</text>
</comment>
<dbReference type="SUPFAM" id="SSF55785">
    <property type="entry name" value="PYP-like sensor domain (PAS domain)"/>
    <property type="match status" value="2"/>
</dbReference>
<dbReference type="Gene3D" id="3.30.450.20">
    <property type="entry name" value="PAS domain"/>
    <property type="match status" value="2"/>
</dbReference>
<name>A0A8J6I2C0_9FIRM</name>
<evidence type="ECO:0000256" key="5">
    <source>
        <dbReference type="ARBA" id="ARBA00022741"/>
    </source>
</evidence>
<dbReference type="SUPFAM" id="SSF55874">
    <property type="entry name" value="ATPase domain of HSP90 chaperone/DNA topoisomerase II/histidine kinase"/>
    <property type="match status" value="1"/>
</dbReference>
<feature type="modified residue" description="4-aspartylphosphate" evidence="9">
    <location>
        <position position="52"/>
    </location>
</feature>